<organism evidence="3 4">
    <name type="scientific">Acorus gramineus</name>
    <name type="common">Dwarf sweet flag</name>
    <dbReference type="NCBI Taxonomy" id="55184"/>
    <lineage>
        <taxon>Eukaryota</taxon>
        <taxon>Viridiplantae</taxon>
        <taxon>Streptophyta</taxon>
        <taxon>Embryophyta</taxon>
        <taxon>Tracheophyta</taxon>
        <taxon>Spermatophyta</taxon>
        <taxon>Magnoliopsida</taxon>
        <taxon>Liliopsida</taxon>
        <taxon>Acoraceae</taxon>
        <taxon>Acorus</taxon>
    </lineage>
</organism>
<dbReference type="PROSITE" id="PS50891">
    <property type="entry name" value="LOB"/>
    <property type="match status" value="1"/>
</dbReference>
<dbReference type="Proteomes" id="UP001179952">
    <property type="component" value="Unassembled WGS sequence"/>
</dbReference>
<dbReference type="AlphaFoldDB" id="A0AAV9BFC0"/>
<gene>
    <name evidence="3" type="ORF">QJS04_geneDACA022494</name>
</gene>
<proteinExistence type="inferred from homology"/>
<comment type="caution">
    <text evidence="3">The sequence shown here is derived from an EMBL/GenBank/DDBJ whole genome shotgun (WGS) entry which is preliminary data.</text>
</comment>
<reference evidence="3" key="2">
    <citation type="submission" date="2023-06" db="EMBL/GenBank/DDBJ databases">
        <authorList>
            <person name="Ma L."/>
            <person name="Liu K.-W."/>
            <person name="Li Z."/>
            <person name="Hsiao Y.-Y."/>
            <person name="Qi Y."/>
            <person name="Fu T."/>
            <person name="Tang G."/>
            <person name="Zhang D."/>
            <person name="Sun W.-H."/>
            <person name="Liu D.-K."/>
            <person name="Li Y."/>
            <person name="Chen G.-Z."/>
            <person name="Liu X.-D."/>
            <person name="Liao X.-Y."/>
            <person name="Jiang Y.-T."/>
            <person name="Yu X."/>
            <person name="Hao Y."/>
            <person name="Huang J."/>
            <person name="Zhao X.-W."/>
            <person name="Ke S."/>
            <person name="Chen Y.-Y."/>
            <person name="Wu W.-L."/>
            <person name="Hsu J.-L."/>
            <person name="Lin Y.-F."/>
            <person name="Huang M.-D."/>
            <person name="Li C.-Y."/>
            <person name="Huang L."/>
            <person name="Wang Z.-W."/>
            <person name="Zhao X."/>
            <person name="Zhong W.-Y."/>
            <person name="Peng D.-H."/>
            <person name="Ahmad S."/>
            <person name="Lan S."/>
            <person name="Zhang J.-S."/>
            <person name="Tsai W.-C."/>
            <person name="Van De Peer Y."/>
            <person name="Liu Z.-J."/>
        </authorList>
    </citation>
    <scope>NUCLEOTIDE SEQUENCE</scope>
    <source>
        <strain evidence="3">SCP</strain>
        <tissue evidence="3">Leaves</tissue>
    </source>
</reference>
<dbReference type="InterPro" id="IPR004883">
    <property type="entry name" value="LOB"/>
</dbReference>
<keyword evidence="4" id="KW-1185">Reference proteome</keyword>
<name>A0AAV9BFC0_ACOGR</name>
<accession>A0AAV9BFC0</accession>
<dbReference type="PANTHER" id="PTHR31301:SF77">
    <property type="entry name" value="LOB DOMAIN-CONTAINING PROTEIN 1-LIKE"/>
    <property type="match status" value="1"/>
</dbReference>
<evidence type="ECO:0000259" key="2">
    <source>
        <dbReference type="PROSITE" id="PS50891"/>
    </source>
</evidence>
<reference evidence="3" key="1">
    <citation type="journal article" date="2023" name="Nat. Commun.">
        <title>Diploid and tetraploid genomes of Acorus and the evolution of monocots.</title>
        <authorList>
            <person name="Ma L."/>
            <person name="Liu K.W."/>
            <person name="Li Z."/>
            <person name="Hsiao Y.Y."/>
            <person name="Qi Y."/>
            <person name="Fu T."/>
            <person name="Tang G.D."/>
            <person name="Zhang D."/>
            <person name="Sun W.H."/>
            <person name="Liu D.K."/>
            <person name="Li Y."/>
            <person name="Chen G.Z."/>
            <person name="Liu X.D."/>
            <person name="Liao X.Y."/>
            <person name="Jiang Y.T."/>
            <person name="Yu X."/>
            <person name="Hao Y."/>
            <person name="Huang J."/>
            <person name="Zhao X.W."/>
            <person name="Ke S."/>
            <person name="Chen Y.Y."/>
            <person name="Wu W.L."/>
            <person name="Hsu J.L."/>
            <person name="Lin Y.F."/>
            <person name="Huang M.D."/>
            <person name="Li C.Y."/>
            <person name="Huang L."/>
            <person name="Wang Z.W."/>
            <person name="Zhao X."/>
            <person name="Zhong W.Y."/>
            <person name="Peng D.H."/>
            <person name="Ahmad S."/>
            <person name="Lan S."/>
            <person name="Zhang J.S."/>
            <person name="Tsai W.C."/>
            <person name="Van de Peer Y."/>
            <person name="Liu Z.J."/>
        </authorList>
    </citation>
    <scope>NUCLEOTIDE SEQUENCE</scope>
    <source>
        <strain evidence="3">SCP</strain>
    </source>
</reference>
<evidence type="ECO:0000256" key="1">
    <source>
        <dbReference type="ARBA" id="ARBA00005474"/>
    </source>
</evidence>
<dbReference type="EMBL" id="JAUJYN010000003">
    <property type="protein sequence ID" value="KAK1274807.1"/>
    <property type="molecule type" value="Genomic_DNA"/>
</dbReference>
<dbReference type="PANTHER" id="PTHR31301">
    <property type="entry name" value="LOB DOMAIN-CONTAINING PROTEIN 4-RELATED"/>
    <property type="match status" value="1"/>
</dbReference>
<protein>
    <submittedName>
        <fullName evidence="3">LOB domain-containing protein 4</fullName>
    </submittedName>
</protein>
<feature type="domain" description="LOB" evidence="2">
    <location>
        <begin position="17"/>
        <end position="118"/>
    </location>
</feature>
<dbReference type="Pfam" id="PF03195">
    <property type="entry name" value="LOB"/>
    <property type="match status" value="1"/>
</dbReference>
<comment type="similarity">
    <text evidence="1">Belongs to the LOB domain-containing protein family.</text>
</comment>
<evidence type="ECO:0000313" key="3">
    <source>
        <dbReference type="EMBL" id="KAK1274807.1"/>
    </source>
</evidence>
<sequence length="177" mass="20083">MVAWLGPTGRRATMIDRPCAACRMLHRKCAEDCLLAPYFPANEPEKFARVHKVFGASNVIKMLQLVEAPKREDAVKSMVYEAQARLRDPVYGCAGAISYLQKHVLDLKAQLETVEVRVLESREQLDRLLGCLMEASIDNFNMYPMCDDTFFGGKDGLCNSMHDDQLELISMDYHHIL</sequence>
<evidence type="ECO:0000313" key="4">
    <source>
        <dbReference type="Proteomes" id="UP001179952"/>
    </source>
</evidence>